<feature type="compositionally biased region" description="Polar residues" evidence="1">
    <location>
        <begin position="1382"/>
        <end position="1394"/>
    </location>
</feature>
<feature type="compositionally biased region" description="Low complexity" evidence="1">
    <location>
        <begin position="1099"/>
        <end position="1110"/>
    </location>
</feature>
<evidence type="ECO:0000313" key="2">
    <source>
        <dbReference type="EMBL" id="KIW73990.1"/>
    </source>
</evidence>
<feature type="compositionally biased region" description="Polar residues" evidence="1">
    <location>
        <begin position="868"/>
        <end position="881"/>
    </location>
</feature>
<dbReference type="Proteomes" id="UP000054266">
    <property type="component" value="Unassembled WGS sequence"/>
</dbReference>
<feature type="compositionally biased region" description="Basic and acidic residues" evidence="1">
    <location>
        <begin position="262"/>
        <end position="279"/>
    </location>
</feature>
<feature type="compositionally biased region" description="Polar residues" evidence="1">
    <location>
        <begin position="1674"/>
        <end position="1684"/>
    </location>
</feature>
<feature type="region of interest" description="Disordered" evidence="1">
    <location>
        <begin position="1928"/>
        <end position="2468"/>
    </location>
</feature>
<reference evidence="2 3" key="1">
    <citation type="submission" date="2015-01" db="EMBL/GenBank/DDBJ databases">
        <title>The Genome Sequence of Capronia semiimmersa CBS27337.</title>
        <authorList>
            <consortium name="The Broad Institute Genomics Platform"/>
            <person name="Cuomo C."/>
            <person name="de Hoog S."/>
            <person name="Gorbushina A."/>
            <person name="Stielow B."/>
            <person name="Teixiera M."/>
            <person name="Abouelleil A."/>
            <person name="Chapman S.B."/>
            <person name="Priest M."/>
            <person name="Young S.K."/>
            <person name="Wortman J."/>
            <person name="Nusbaum C."/>
            <person name="Birren B."/>
        </authorList>
    </citation>
    <scope>NUCLEOTIDE SEQUENCE [LARGE SCALE GENOMIC DNA]</scope>
    <source>
        <strain evidence="2 3">CBS 27337</strain>
    </source>
</reference>
<feature type="compositionally biased region" description="Basic and acidic residues" evidence="1">
    <location>
        <begin position="832"/>
        <end position="848"/>
    </location>
</feature>
<feature type="compositionally biased region" description="Low complexity" evidence="1">
    <location>
        <begin position="673"/>
        <end position="684"/>
    </location>
</feature>
<feature type="region of interest" description="Disordered" evidence="1">
    <location>
        <begin position="1323"/>
        <end position="1909"/>
    </location>
</feature>
<feature type="compositionally biased region" description="Basic and acidic residues" evidence="1">
    <location>
        <begin position="87"/>
        <end position="96"/>
    </location>
</feature>
<feature type="compositionally biased region" description="Polar residues" evidence="1">
    <location>
        <begin position="1401"/>
        <end position="1415"/>
    </location>
</feature>
<feature type="compositionally biased region" description="Polar residues" evidence="1">
    <location>
        <begin position="471"/>
        <end position="494"/>
    </location>
</feature>
<feature type="compositionally biased region" description="Polar residues" evidence="1">
    <location>
        <begin position="2322"/>
        <end position="2339"/>
    </location>
</feature>
<feature type="compositionally biased region" description="Polar residues" evidence="1">
    <location>
        <begin position="2257"/>
        <end position="2280"/>
    </location>
</feature>
<feature type="compositionally biased region" description="Basic and acidic residues" evidence="1">
    <location>
        <begin position="1486"/>
        <end position="1506"/>
    </location>
</feature>
<feature type="compositionally biased region" description="Polar residues" evidence="1">
    <location>
        <begin position="99"/>
        <end position="113"/>
    </location>
</feature>
<feature type="compositionally biased region" description="Low complexity" evidence="1">
    <location>
        <begin position="2089"/>
        <end position="2102"/>
    </location>
</feature>
<feature type="compositionally biased region" description="Polar residues" evidence="1">
    <location>
        <begin position="1476"/>
        <end position="1485"/>
    </location>
</feature>
<feature type="compositionally biased region" description="Polar residues" evidence="1">
    <location>
        <begin position="2028"/>
        <end position="2043"/>
    </location>
</feature>
<proteinExistence type="predicted"/>
<evidence type="ECO:0000313" key="3">
    <source>
        <dbReference type="Proteomes" id="UP000054266"/>
    </source>
</evidence>
<protein>
    <submittedName>
        <fullName evidence="2">Uncharacterized protein</fullName>
    </submittedName>
</protein>
<feature type="compositionally biased region" description="Polar residues" evidence="1">
    <location>
        <begin position="228"/>
        <end position="247"/>
    </location>
</feature>
<feature type="compositionally biased region" description="Low complexity" evidence="1">
    <location>
        <begin position="2159"/>
        <end position="2187"/>
    </location>
</feature>
<feature type="compositionally biased region" description="Polar residues" evidence="1">
    <location>
        <begin position="1718"/>
        <end position="1754"/>
    </location>
</feature>
<feature type="compositionally biased region" description="Low complexity" evidence="1">
    <location>
        <begin position="1438"/>
        <end position="1462"/>
    </location>
</feature>
<feature type="compositionally biased region" description="Low complexity" evidence="1">
    <location>
        <begin position="1984"/>
        <end position="2001"/>
    </location>
</feature>
<feature type="compositionally biased region" description="Low complexity" evidence="1">
    <location>
        <begin position="1620"/>
        <end position="1640"/>
    </location>
</feature>
<feature type="compositionally biased region" description="Polar residues" evidence="1">
    <location>
        <begin position="2221"/>
        <end position="2241"/>
    </location>
</feature>
<dbReference type="HOGENOM" id="CLU_228630_0_0_1"/>
<evidence type="ECO:0000256" key="1">
    <source>
        <dbReference type="SAM" id="MobiDB-lite"/>
    </source>
</evidence>
<feature type="compositionally biased region" description="Polar residues" evidence="1">
    <location>
        <begin position="997"/>
        <end position="1006"/>
    </location>
</feature>
<feature type="region of interest" description="Disordered" evidence="1">
    <location>
        <begin position="895"/>
        <end position="1219"/>
    </location>
</feature>
<feature type="compositionally biased region" description="Polar residues" evidence="1">
    <location>
        <begin position="431"/>
        <end position="444"/>
    </location>
</feature>
<feature type="compositionally biased region" description="Polar residues" evidence="1">
    <location>
        <begin position="2107"/>
        <end position="2122"/>
    </location>
</feature>
<feature type="compositionally biased region" description="Basic and acidic residues" evidence="1">
    <location>
        <begin position="2002"/>
        <end position="2015"/>
    </location>
</feature>
<feature type="compositionally biased region" description="Low complexity" evidence="1">
    <location>
        <begin position="773"/>
        <end position="792"/>
    </location>
</feature>
<feature type="compositionally biased region" description="Polar residues" evidence="1">
    <location>
        <begin position="974"/>
        <end position="985"/>
    </location>
</feature>
<feature type="compositionally biased region" description="Low complexity" evidence="1">
    <location>
        <begin position="495"/>
        <end position="511"/>
    </location>
</feature>
<feature type="compositionally biased region" description="Basic and acidic residues" evidence="1">
    <location>
        <begin position="1535"/>
        <end position="1552"/>
    </location>
</feature>
<feature type="compositionally biased region" description="Low complexity" evidence="1">
    <location>
        <begin position="1953"/>
        <end position="1964"/>
    </location>
</feature>
<feature type="compositionally biased region" description="Acidic residues" evidence="1">
    <location>
        <begin position="37"/>
        <end position="46"/>
    </location>
</feature>
<feature type="compositionally biased region" description="Basic and acidic residues" evidence="1">
    <location>
        <begin position="189"/>
        <end position="201"/>
    </location>
</feature>
<feature type="region of interest" description="Disordered" evidence="1">
    <location>
        <begin position="23"/>
        <end position="883"/>
    </location>
</feature>
<name>A0A0D2G5E6_9EURO</name>
<accession>A0A0D2G5E6</accession>
<sequence>MATSNPYGSGRFKINVNRVKSKKWKEADKVDYGGGWGDDDSDDGYDEPAPVSADNPRHPAWNAPANAYPSNRSVTNPSPPRGGQRPSFDRGDERRHFSSAGNFDSPYPTTQRSPFPEPQHDDVLSAPSYATQSPLRVNTQGSGPMPQGFRPGSRGRQYPPYEDVPLSAPGSFPQQRRSGSSNPPSHGDIYAHYESPIRPESRSSNASHRQFPPRKQSLSQQTPPPDFTQRSQSPARSHTSGTATAISANDDRPPPVLIRPSDIYKRMAEEMEKARKSQDSSRPSTASEPNRVREGSVGARSTTSDSKESTGSAQAEDSDSTRRLRPTLDPVPERKSEYGFENLVNPASRDNAQPEYPKIEESTLGVSRHGTDASSVYTDRPDPVSASTLSRNVSLADDIPERQSSTNRPSFGLPPIGRVSGFGVDIGPPDNTASDPTPDVSQPPSDAPPRVPSKDMVTSGNEEPGIKALQHQPTLGYTSVVQQAFDQSQRQDPLTHSSTSSTVDRSNSASTADISPIISRKPDTVPTSTAIQTAHPVISEESSQRESRPTSTTTLKPTEVALQHDDDLSLPPILRSGYRRDVTPPSRDNSPAKKPLEVGPPHFVQPRQGSLVDEQPGIQEQARGRAQSIKDKPLPPEPPAETSNPHVSAPLAIPRSESPPKGTVRDLAGRLESSSGRSSPSNSSVQIPLPGLSQARPPLQGQFDSFRPAIPGGWQSYTTSVASGTPAADTPGQRDISPPRAPYAQTRTESTESVPTAHAPTKAASQDHGVTQRAFAAAASAGSALAGALAGRRLSERDQSPSAHPSEEESENEWDQSSSSSDEDAGPPVRRAQPDEQRTGPGIERRAGDPPAAGIRPSSGTPDHPQSVAASTPLSIATSNEADVPHATLDYFPAPLRTSRSIDPSSLRPPVPNASIAQETQPESENERLQQEIVKSLTPKSSNLDDQAPAQGHQPRADPELSTYRAVTNVGAGPQSNAAPQSFPSRPTERPQLIPLPQSTTAPSTEDASRRIPLVKSISHQPAEAGLPNDDVTVVNAGRVPNQGMSMPSQPSTAPQPHTAISARPDSALPGTRQPQPPFERESPAPGQPLLQKRFSWETGSSPPGSVSTPNAASLPSTGSPDTIRASFQPVSGPSDVTPPRAELNQPSTTRASPPIQQSVQSMQASTTLPPQQASQPFLNIETVPSQESNQPAERSIISPTNTHPSQPSPTLSEPPTFRTILNLGSPVERIKAFDESRQFYATPNEQLQGWLMSMKTTENSDLFATNGRLSLDTSDSPISHKPMPRRILTESAGARHMQEDGKKLMAAAGRFGGKAGHAAKGLFAKGKEKMRSASTSEKGMLAGRRKSTGPLPDESEDASSPSQSRNSTYLEGPPQIPLNITPASPLTSPTDWFSNRELMGSQSDLSSILQQGAAASSPAPTHKIAPKSTAEHEGHAARGSVAPAEAVAAVPVPAHSPAISALDSEQDQNEDTGVPSRSISQLTRPTDHSPVEPPHRASVERRLSGRESSAAHPRVTPAGSDLAATTLAPPPPFSDRHEGSTSDAESSDRSLRVPQARRRSVVSDVSSASPSPGPDPDRQRLRSSVSLSPADEERMETVPGPREEEMRRQADEPVPSIVGVQAAGQPGQQAADRQAQSPNPVVPPPATAAEPLRAQDTTSIAEDTEQRPPYEQGTEQRVATEQQYDPGEHRPFSFADIEGVGAIHQSEPLPDEDLSRIPSQPMSSVSQARSSAALSKAMSQVSVEDVPDQTNVTGHRHSRSYSRPFGVDPNVRNHPALRAGDLEQAPMDRAQMYSSESPLPSARRAQEELDRQLQQREHGQPTLAAPQRQPYEEGYRIPGPYVQEYRSPKQISSPKNGRSQIQVQASGKPLPSALRSQTYAGQPSPQPQPGRGSYIAAEQQNIPSYQDHASYMNSPAAYAEYDMKPAEWHDFTQGRPVQQQWQPMGPPPPPSQQQLSRQQTPVQAAPLPSTAPQPQAERKKSTFGKLFGGSSSKSSKLQKQARADSPVDRLGNLHKEKRGSMLRRTESASSRQSSKHGSQDQLGQLPPPNVHSHSARRQSSHVLGEPTPDSGDKPAEGKKKRFSGLGGKLFKSSSTARAATAPTPPLQTTGSEHQRTGQRITSPGPYSAQTPRVMSPEPYSAQTPYSQYPVGPGSYFNQAQAQSPYPQSAYPQGQYPPQYPAAASPYQPQPPPGDYAHPPQPPPPLGQQHSAGRYAPSVFMNPNQTRPSDLRIDTSNQNHGHYNVPASAPAQVYPPRTNSFASASYSQNPNPGVTTSTGPASPPLHSAQSAPQNPRAHVIDLHKRSRSPRLGRAASDDLDASQHQQPNSLLGTFSSKNISPVGGVPRPENDQERPFAITVPGLDDDDNARRKHNLRERVATGGPRSDTPVSVESGRHAAPPHSAVTANTGGLERNVSVLEGYSAPMSPRQARRESARDKTTPGAIAELPGSKAEGYESEEEIPMSATAYPGQEWMPVFVGDGRWDD</sequence>
<feature type="compositionally biased region" description="Basic and acidic residues" evidence="1">
    <location>
        <begin position="2431"/>
        <end position="2440"/>
    </location>
</feature>
<feature type="compositionally biased region" description="Pro residues" evidence="1">
    <location>
        <begin position="2188"/>
        <end position="2206"/>
    </location>
</feature>
<feature type="compositionally biased region" description="Polar residues" evidence="1">
    <location>
        <begin position="1850"/>
        <end position="1866"/>
    </location>
</feature>
<organism evidence="2 3">
    <name type="scientific">Phialophora macrospora</name>
    <dbReference type="NCBI Taxonomy" id="1851006"/>
    <lineage>
        <taxon>Eukaryota</taxon>
        <taxon>Fungi</taxon>
        <taxon>Dikarya</taxon>
        <taxon>Ascomycota</taxon>
        <taxon>Pezizomycotina</taxon>
        <taxon>Eurotiomycetes</taxon>
        <taxon>Chaetothyriomycetidae</taxon>
        <taxon>Chaetothyriales</taxon>
        <taxon>Herpotrichiellaceae</taxon>
        <taxon>Phialophora</taxon>
    </lineage>
</organism>
<dbReference type="STRING" id="5601.A0A0D2G5E6"/>
<gene>
    <name evidence="2" type="ORF">PV04_02063</name>
</gene>
<feature type="compositionally biased region" description="Polar residues" evidence="1">
    <location>
        <begin position="1043"/>
        <end position="1056"/>
    </location>
</feature>
<keyword evidence="3" id="KW-1185">Reference proteome</keyword>
<feature type="compositionally biased region" description="Basic and acidic residues" evidence="1">
    <location>
        <begin position="1805"/>
        <end position="1820"/>
    </location>
</feature>
<dbReference type="EMBL" id="KN846956">
    <property type="protein sequence ID" value="KIW73990.1"/>
    <property type="molecule type" value="Genomic_DNA"/>
</dbReference>
<feature type="compositionally biased region" description="Polar residues" evidence="1">
    <location>
        <begin position="172"/>
        <end position="184"/>
    </location>
</feature>
<feature type="compositionally biased region" description="Polar residues" evidence="1">
    <location>
        <begin position="745"/>
        <end position="754"/>
    </location>
</feature>
<feature type="compositionally biased region" description="Polar residues" evidence="1">
    <location>
        <begin position="299"/>
        <end position="315"/>
    </location>
</feature>
<feature type="compositionally biased region" description="Polar residues" evidence="1">
    <location>
        <begin position="1111"/>
        <end position="1121"/>
    </location>
</feature>
<feature type="compositionally biased region" description="Basic and acidic residues" evidence="1">
    <location>
        <begin position="1592"/>
        <end position="1612"/>
    </location>
</feature>
<feature type="compositionally biased region" description="Polar residues" evidence="1">
    <location>
        <begin position="128"/>
        <end position="142"/>
    </location>
</feature>
<feature type="compositionally biased region" description="Polar residues" evidence="1">
    <location>
        <begin position="1359"/>
        <end position="1370"/>
    </location>
</feature>
<feature type="compositionally biased region" description="Polar residues" evidence="1">
    <location>
        <begin position="1145"/>
        <end position="1214"/>
    </location>
</feature>